<dbReference type="Pfam" id="PF00069">
    <property type="entry name" value="Pkinase"/>
    <property type="match status" value="1"/>
</dbReference>
<dbReference type="GO" id="GO:0005524">
    <property type="term" value="F:ATP binding"/>
    <property type="evidence" value="ECO:0007669"/>
    <property type="project" value="UniProtKB-KW"/>
</dbReference>
<feature type="compositionally biased region" description="Polar residues" evidence="7">
    <location>
        <begin position="233"/>
        <end position="249"/>
    </location>
</feature>
<evidence type="ECO:0000256" key="2">
    <source>
        <dbReference type="ARBA" id="ARBA00012483"/>
    </source>
</evidence>
<gene>
    <name evidence="9" type="ORF">IFM89_033052</name>
</gene>
<name>A0A835IID6_9MAGN</name>
<evidence type="ECO:0000256" key="7">
    <source>
        <dbReference type="SAM" id="MobiDB-lite"/>
    </source>
</evidence>
<feature type="region of interest" description="Disordered" evidence="7">
    <location>
        <begin position="152"/>
        <end position="250"/>
    </location>
</feature>
<dbReference type="InterPro" id="IPR051348">
    <property type="entry name" value="U-box_ubiquitin_ligases"/>
</dbReference>
<feature type="compositionally biased region" description="Polar residues" evidence="7">
    <location>
        <begin position="756"/>
        <end position="773"/>
    </location>
</feature>
<dbReference type="PANTHER" id="PTHR45647:SF93">
    <property type="entry name" value="KINASE WITH ADENINE NUCLEOTIDE ALPHA HYDROLASES-LIKE DOMAIN-CONTAINING PROTEIN"/>
    <property type="match status" value="1"/>
</dbReference>
<dbReference type="InterPro" id="IPR000719">
    <property type="entry name" value="Prot_kinase_dom"/>
</dbReference>
<feature type="compositionally biased region" description="Basic and acidic residues" evidence="7">
    <location>
        <begin position="213"/>
        <end position="232"/>
    </location>
</feature>
<evidence type="ECO:0000259" key="8">
    <source>
        <dbReference type="PROSITE" id="PS50011"/>
    </source>
</evidence>
<feature type="domain" description="Protein kinase" evidence="8">
    <location>
        <begin position="422"/>
        <end position="686"/>
    </location>
</feature>
<dbReference type="SUPFAM" id="SSF56112">
    <property type="entry name" value="Protein kinase-like (PK-like)"/>
    <property type="match status" value="1"/>
</dbReference>
<dbReference type="PROSITE" id="PS50011">
    <property type="entry name" value="PROTEIN_KINASE_DOM"/>
    <property type="match status" value="1"/>
</dbReference>
<organism evidence="9 10">
    <name type="scientific">Coptis chinensis</name>
    <dbReference type="NCBI Taxonomy" id="261450"/>
    <lineage>
        <taxon>Eukaryota</taxon>
        <taxon>Viridiplantae</taxon>
        <taxon>Streptophyta</taxon>
        <taxon>Embryophyta</taxon>
        <taxon>Tracheophyta</taxon>
        <taxon>Spermatophyta</taxon>
        <taxon>Magnoliopsida</taxon>
        <taxon>Ranunculales</taxon>
        <taxon>Ranunculaceae</taxon>
        <taxon>Coptidoideae</taxon>
        <taxon>Coptis</taxon>
    </lineage>
</organism>
<reference evidence="9 10" key="1">
    <citation type="submission" date="2020-10" db="EMBL/GenBank/DDBJ databases">
        <title>The Coptis chinensis genome and diversification of protoberbering-type alkaloids.</title>
        <authorList>
            <person name="Wang B."/>
            <person name="Shu S."/>
            <person name="Song C."/>
            <person name="Liu Y."/>
        </authorList>
    </citation>
    <scope>NUCLEOTIDE SEQUENCE [LARGE SCALE GENOMIC DNA]</scope>
    <source>
        <strain evidence="9">HL-2020</strain>
        <tissue evidence="9">Leaf</tissue>
    </source>
</reference>
<feature type="compositionally biased region" description="Low complexity" evidence="7">
    <location>
        <begin position="173"/>
        <end position="185"/>
    </location>
</feature>
<dbReference type="Gene3D" id="3.30.200.20">
    <property type="entry name" value="Phosphorylase Kinase, domain 1"/>
    <property type="match status" value="1"/>
</dbReference>
<dbReference type="Pfam" id="PF00582">
    <property type="entry name" value="Usp"/>
    <property type="match status" value="1"/>
</dbReference>
<dbReference type="PANTHER" id="PTHR45647">
    <property type="entry name" value="OS02G0152300 PROTEIN"/>
    <property type="match status" value="1"/>
</dbReference>
<dbReference type="InterPro" id="IPR011009">
    <property type="entry name" value="Kinase-like_dom_sf"/>
</dbReference>
<keyword evidence="6" id="KW-0175">Coiled coil</keyword>
<evidence type="ECO:0000313" key="9">
    <source>
        <dbReference type="EMBL" id="KAF9616982.1"/>
    </source>
</evidence>
<dbReference type="FunFam" id="3.30.200.20:FF:000162">
    <property type="entry name" value="Adenine nucleotide alpha hydrolase-like domain kinase"/>
    <property type="match status" value="1"/>
</dbReference>
<keyword evidence="5" id="KW-0067">ATP-binding</keyword>
<feature type="compositionally biased region" description="Polar residues" evidence="7">
    <location>
        <begin position="152"/>
        <end position="171"/>
    </location>
</feature>
<evidence type="ECO:0000256" key="6">
    <source>
        <dbReference type="SAM" id="Coils"/>
    </source>
</evidence>
<dbReference type="SUPFAM" id="SSF52402">
    <property type="entry name" value="Adenine nucleotide alpha hydrolases-like"/>
    <property type="match status" value="1"/>
</dbReference>
<dbReference type="PROSITE" id="PS00108">
    <property type="entry name" value="PROTEIN_KINASE_ST"/>
    <property type="match status" value="1"/>
</dbReference>
<evidence type="ECO:0000256" key="5">
    <source>
        <dbReference type="ARBA" id="ARBA00022840"/>
    </source>
</evidence>
<evidence type="ECO:0000313" key="10">
    <source>
        <dbReference type="Proteomes" id="UP000631114"/>
    </source>
</evidence>
<dbReference type="GO" id="GO:0061630">
    <property type="term" value="F:ubiquitin protein ligase activity"/>
    <property type="evidence" value="ECO:0007669"/>
    <property type="project" value="UniProtKB-EC"/>
</dbReference>
<dbReference type="AlphaFoldDB" id="A0A835IID6"/>
<dbReference type="Proteomes" id="UP000631114">
    <property type="component" value="Unassembled WGS sequence"/>
</dbReference>
<keyword evidence="4" id="KW-0833">Ubl conjugation pathway</keyword>
<keyword evidence="10" id="KW-1185">Reference proteome</keyword>
<dbReference type="InterPro" id="IPR014729">
    <property type="entry name" value="Rossmann-like_a/b/a_fold"/>
</dbReference>
<sequence>MANEITAVAIDKDKHSQAAVKWTVDNLLSDTPHLMLIHVRIRNHSPNSNLSSETNREAFESEIKQLFLPYRGFCARKGVRTKEVILDDGDIPEAIIAYINQYCINNIVVGASTRGFLARKLKNADVPSSLVKSAPDFCSVYVIAKGRAVTIKSASRTPPVTATPPRQSSPVARSRTPSSPGARSRPPSPLGQPSHAPSPSDSEDATKQNWRNEGSDRRSWDRNMRPPWDKSTNKTPNSTFPTDTLSPRTKYSRDTAADANLFLGSSGFRSFDYATNEFPNSSSSVNSTAAIEAEMRRLKMELKQTMDMYSTACKEAVSARHKAVEFHQWKINEARKFEDAKLAEEAALAIAKMQKARTQAANEAAAASKRIAELETKRRKDVEIKALTEAEAKTKVLTALANSNIRYRKYDIEEIEIATDNFSDSLKIGEGGYGPVYRAELDHTPVAIKVLRSDAAQGMKQFQQEVEVLSCIRHPNMVLLLGACPESGCLVYEYMDNGSLEERLFRRGGTPTIPWWTRFKIAAEIATGLLFLHQTKPEPLVHRDLKPGNILLDHNYVTKISDVGLARLVPPSVANTVTQYHMTSAAGTFCYIDPEYQQTGMLGTKSDIYSLGIMLLQLITAKPAMGLTHNVERSIERGTFRGLLDPAVPDWPMEETLAFAKLALQCAELRKKDRPDLGSKILPELLQLRALGESSTIREFRSPANSLPWSPRATQERSSPRLRNSPKSGIRMRSYFEERSTRTLNGEGGAPRLKETPSNATANPSSGEGNSVLSDVLPLHEDKDDE</sequence>
<dbReference type="EMBL" id="JADFTS010000003">
    <property type="protein sequence ID" value="KAF9616982.1"/>
    <property type="molecule type" value="Genomic_DNA"/>
</dbReference>
<dbReference type="EC" id="2.3.2.27" evidence="2"/>
<protein>
    <recommendedName>
        <fullName evidence="2">RING-type E3 ubiquitin transferase</fullName>
        <ecNumber evidence="2">2.3.2.27</ecNumber>
    </recommendedName>
</protein>
<evidence type="ECO:0000256" key="4">
    <source>
        <dbReference type="ARBA" id="ARBA00022786"/>
    </source>
</evidence>
<keyword evidence="3" id="KW-0547">Nucleotide-binding</keyword>
<evidence type="ECO:0000256" key="3">
    <source>
        <dbReference type="ARBA" id="ARBA00022741"/>
    </source>
</evidence>
<feature type="coiled-coil region" evidence="6">
    <location>
        <begin position="343"/>
        <end position="377"/>
    </location>
</feature>
<proteinExistence type="predicted"/>
<feature type="compositionally biased region" description="Polar residues" evidence="7">
    <location>
        <begin position="702"/>
        <end position="713"/>
    </location>
</feature>
<feature type="region of interest" description="Disordered" evidence="7">
    <location>
        <begin position="697"/>
        <end position="786"/>
    </location>
</feature>
<evidence type="ECO:0000256" key="1">
    <source>
        <dbReference type="ARBA" id="ARBA00000900"/>
    </source>
</evidence>
<dbReference type="GO" id="GO:0004672">
    <property type="term" value="F:protein kinase activity"/>
    <property type="evidence" value="ECO:0007669"/>
    <property type="project" value="InterPro"/>
</dbReference>
<dbReference type="CDD" id="cd01989">
    <property type="entry name" value="USP_STK_Ubox_N"/>
    <property type="match status" value="1"/>
</dbReference>
<accession>A0A835IID6</accession>
<comment type="caution">
    <text evidence="9">The sequence shown here is derived from an EMBL/GenBank/DDBJ whole genome shotgun (WGS) entry which is preliminary data.</text>
</comment>
<dbReference type="InterPro" id="IPR006016">
    <property type="entry name" value="UspA"/>
</dbReference>
<dbReference type="Gene3D" id="3.40.50.620">
    <property type="entry name" value="HUPs"/>
    <property type="match status" value="1"/>
</dbReference>
<dbReference type="InterPro" id="IPR008271">
    <property type="entry name" value="Ser/Thr_kinase_AS"/>
</dbReference>
<comment type="catalytic activity">
    <reaction evidence="1">
        <text>S-ubiquitinyl-[E2 ubiquitin-conjugating enzyme]-L-cysteine + [acceptor protein]-L-lysine = [E2 ubiquitin-conjugating enzyme]-L-cysteine + N(6)-ubiquitinyl-[acceptor protein]-L-lysine.</text>
        <dbReference type="EC" id="2.3.2.27"/>
    </reaction>
</comment>
<dbReference type="Gene3D" id="1.10.510.10">
    <property type="entry name" value="Transferase(Phosphotransferase) domain 1"/>
    <property type="match status" value="1"/>
</dbReference>
<dbReference type="OrthoDB" id="4062651at2759"/>
<dbReference type="SMART" id="SM00220">
    <property type="entry name" value="S_TKc"/>
    <property type="match status" value="1"/>
</dbReference>